<dbReference type="EMBL" id="JABBVZ010000067">
    <property type="protein sequence ID" value="NMP23816.1"/>
    <property type="molecule type" value="Genomic_DNA"/>
</dbReference>
<evidence type="ECO:0000313" key="1">
    <source>
        <dbReference type="EMBL" id="NMP23816.1"/>
    </source>
</evidence>
<keyword evidence="2" id="KW-1185">Reference proteome</keyword>
<dbReference type="AlphaFoldDB" id="A0A7Y0L6U5"/>
<gene>
    <name evidence="1" type="ORF">HIJ39_15870</name>
</gene>
<dbReference type="RefSeq" id="WP_169101412.1">
    <property type="nucleotide sequence ID" value="NZ_JABBVZ010000067.1"/>
</dbReference>
<sequence length="92" mass="10280">MREIDAVSGLFTAIQQGDRRPIDPDGPLIAEVILGMWLWASQHGPLAVEALMVADWQPSEAAQALDSRLIAQRIFAYHGWPWPPAEDEEDED</sequence>
<accession>A0A7Y0L6U5</accession>
<dbReference type="Proteomes" id="UP000533476">
    <property type="component" value="Unassembled WGS sequence"/>
</dbReference>
<reference evidence="1 2" key="1">
    <citation type="submission" date="2020-04" db="EMBL/GenBank/DDBJ databases">
        <authorList>
            <person name="Zhang R."/>
            <person name="Schippers A."/>
        </authorList>
    </citation>
    <scope>NUCLEOTIDE SEQUENCE [LARGE SCALE GENOMIC DNA]</scope>
    <source>
        <strain evidence="1 2">DSM 109850</strain>
    </source>
</reference>
<comment type="caution">
    <text evidence="1">The sequence shown here is derived from an EMBL/GenBank/DDBJ whole genome shotgun (WGS) entry which is preliminary data.</text>
</comment>
<evidence type="ECO:0000313" key="2">
    <source>
        <dbReference type="Proteomes" id="UP000533476"/>
    </source>
</evidence>
<organism evidence="1 2">
    <name type="scientific">Sulfobacillus harzensis</name>
    <dbReference type="NCBI Taxonomy" id="2729629"/>
    <lineage>
        <taxon>Bacteria</taxon>
        <taxon>Bacillati</taxon>
        <taxon>Bacillota</taxon>
        <taxon>Clostridia</taxon>
        <taxon>Eubacteriales</taxon>
        <taxon>Clostridiales Family XVII. Incertae Sedis</taxon>
        <taxon>Sulfobacillus</taxon>
    </lineage>
</organism>
<protein>
    <submittedName>
        <fullName evidence="1">Uncharacterized protein</fullName>
    </submittedName>
</protein>
<proteinExistence type="predicted"/>
<name>A0A7Y0L6U5_9FIRM</name>